<dbReference type="PANTHER" id="PTHR24020">
    <property type="entry name" value="COLLAGEN ALPHA"/>
    <property type="match status" value="1"/>
</dbReference>
<protein>
    <submittedName>
        <fullName evidence="4">VWFA domain-containing protein</fullName>
    </submittedName>
</protein>
<dbReference type="WBParaSite" id="EN70_4051">
    <property type="protein sequence ID" value="EN70_4051"/>
    <property type="gene ID" value="EN70_4051"/>
</dbReference>
<evidence type="ECO:0000313" key="4">
    <source>
        <dbReference type="WBParaSite" id="EN70_4051"/>
    </source>
</evidence>
<evidence type="ECO:0000313" key="3">
    <source>
        <dbReference type="Proteomes" id="UP000095285"/>
    </source>
</evidence>
<keyword evidence="3" id="KW-1185">Reference proteome</keyword>
<evidence type="ECO:0000259" key="2">
    <source>
        <dbReference type="PROSITE" id="PS50234"/>
    </source>
</evidence>
<reference evidence="3" key="1">
    <citation type="submission" date="2012-04" db="EMBL/GenBank/DDBJ databases">
        <title>The Genome Sequence of Loa loa.</title>
        <authorList>
            <consortium name="The Broad Institute Genome Sequencing Platform"/>
            <consortium name="Broad Institute Genome Sequencing Center for Infectious Disease"/>
            <person name="Nutman T.B."/>
            <person name="Fink D.L."/>
            <person name="Russ C."/>
            <person name="Young S."/>
            <person name="Zeng Q."/>
            <person name="Gargeya S."/>
            <person name="Alvarado L."/>
            <person name="Berlin A."/>
            <person name="Chapman S.B."/>
            <person name="Chen Z."/>
            <person name="Freedman E."/>
            <person name="Gellesch M."/>
            <person name="Goldberg J."/>
            <person name="Griggs A."/>
            <person name="Gujja S."/>
            <person name="Heilman E.R."/>
            <person name="Heiman D."/>
            <person name="Howarth C."/>
            <person name="Mehta T."/>
            <person name="Neiman D."/>
            <person name="Pearson M."/>
            <person name="Roberts A."/>
            <person name="Saif S."/>
            <person name="Shea T."/>
            <person name="Shenoy N."/>
            <person name="Sisk P."/>
            <person name="Stolte C."/>
            <person name="Sykes S."/>
            <person name="White J."/>
            <person name="Yandava C."/>
            <person name="Haas B."/>
            <person name="Henn M.R."/>
            <person name="Nusbaum C."/>
            <person name="Birren B."/>
        </authorList>
    </citation>
    <scope>NUCLEOTIDE SEQUENCE [LARGE SCALE GENOMIC DNA]</scope>
</reference>
<accession>A0A1I7VM29</accession>
<keyword evidence="1" id="KW-0732">Signal</keyword>
<organism evidence="3 4">
    <name type="scientific">Loa loa</name>
    <name type="common">Eye worm</name>
    <name type="synonym">Filaria loa</name>
    <dbReference type="NCBI Taxonomy" id="7209"/>
    <lineage>
        <taxon>Eukaryota</taxon>
        <taxon>Metazoa</taxon>
        <taxon>Ecdysozoa</taxon>
        <taxon>Nematoda</taxon>
        <taxon>Chromadorea</taxon>
        <taxon>Rhabditida</taxon>
        <taxon>Spirurina</taxon>
        <taxon>Spiruromorpha</taxon>
        <taxon>Filarioidea</taxon>
        <taxon>Onchocercidae</taxon>
        <taxon>Loa</taxon>
    </lineage>
</organism>
<name>A0A1I7VM29_LOALO</name>
<dbReference type="SUPFAM" id="SSF53300">
    <property type="entry name" value="vWA-like"/>
    <property type="match status" value="1"/>
</dbReference>
<dbReference type="Pfam" id="PF00092">
    <property type="entry name" value="VWA"/>
    <property type="match status" value="1"/>
</dbReference>
<dbReference type="InterPro" id="IPR050525">
    <property type="entry name" value="ECM_Assembly_Org"/>
</dbReference>
<dbReference type="InterPro" id="IPR002035">
    <property type="entry name" value="VWF_A"/>
</dbReference>
<dbReference type="PROSITE" id="PS50234">
    <property type="entry name" value="VWFA"/>
    <property type="match status" value="1"/>
</dbReference>
<dbReference type="Proteomes" id="UP000095285">
    <property type="component" value="Unassembled WGS sequence"/>
</dbReference>
<dbReference type="STRING" id="7209.A0A1I7VM29"/>
<feature type="signal peptide" evidence="1">
    <location>
        <begin position="1"/>
        <end position="21"/>
    </location>
</feature>
<evidence type="ECO:0000256" key="1">
    <source>
        <dbReference type="SAM" id="SignalP"/>
    </source>
</evidence>
<dbReference type="AlphaFoldDB" id="A0A1I7VM29"/>
<feature type="domain" description="VWFA" evidence="2">
    <location>
        <begin position="41"/>
        <end position="107"/>
    </location>
</feature>
<reference evidence="4" key="2">
    <citation type="submission" date="2016-11" db="UniProtKB">
        <authorList>
            <consortium name="WormBaseParasite"/>
        </authorList>
    </citation>
    <scope>IDENTIFICATION</scope>
</reference>
<dbReference type="PANTHER" id="PTHR24020:SF87">
    <property type="entry name" value="COLLAGEN ALPHA-1(VI) CHAIN-LIKE"/>
    <property type="match status" value="1"/>
</dbReference>
<proteinExistence type="predicted"/>
<dbReference type="eggNOG" id="KOG1217">
    <property type="taxonomic scope" value="Eukaryota"/>
</dbReference>
<dbReference type="Gene3D" id="3.40.50.410">
    <property type="entry name" value="von Willebrand factor, type A domain"/>
    <property type="match status" value="1"/>
</dbReference>
<sequence length="146" mass="16718">MLPTYGTVVSLILITPTLITAIDYEDNDLAKVCRPLDRQLDLLFILDGSGSVSGNTFATQMAMLNKIVDMIEIGPKNTQIAVMQYSSYTRVEFNFSANPLFSAKQRLNSRSEGTLEMKPYFYGIMIKNRRNYNQLSNEMDFYILYR</sequence>
<dbReference type="InterPro" id="IPR036465">
    <property type="entry name" value="vWFA_dom_sf"/>
</dbReference>
<dbReference type="PRINTS" id="PR00453">
    <property type="entry name" value="VWFADOMAIN"/>
</dbReference>
<feature type="chain" id="PRO_5009310139" evidence="1">
    <location>
        <begin position="22"/>
        <end position="146"/>
    </location>
</feature>